<dbReference type="SMART" id="SM00164">
    <property type="entry name" value="TBC"/>
    <property type="match status" value="1"/>
</dbReference>
<gene>
    <name evidence="3" type="ORF">M9Y10_002104</name>
</gene>
<feature type="compositionally biased region" description="Acidic residues" evidence="1">
    <location>
        <begin position="81"/>
        <end position="110"/>
    </location>
</feature>
<evidence type="ECO:0000313" key="4">
    <source>
        <dbReference type="Proteomes" id="UP001470230"/>
    </source>
</evidence>
<dbReference type="EMBL" id="JAPFFF010000001">
    <property type="protein sequence ID" value="KAK8899782.1"/>
    <property type="molecule type" value="Genomic_DNA"/>
</dbReference>
<protein>
    <recommendedName>
        <fullName evidence="2">Rab-GAP TBC domain-containing protein</fullName>
    </recommendedName>
</protein>
<dbReference type="Pfam" id="PF00566">
    <property type="entry name" value="RabGAP-TBC"/>
    <property type="match status" value="1"/>
</dbReference>
<dbReference type="Gene3D" id="1.10.10.750">
    <property type="entry name" value="Ypt/Rab-GAP domain of gyp1p, domain 1"/>
    <property type="match status" value="1"/>
</dbReference>
<dbReference type="PROSITE" id="PS50086">
    <property type="entry name" value="TBC_RABGAP"/>
    <property type="match status" value="1"/>
</dbReference>
<comment type="caution">
    <text evidence="3">The sequence shown here is derived from an EMBL/GenBank/DDBJ whole genome shotgun (WGS) entry which is preliminary data.</text>
</comment>
<feature type="domain" description="Rab-GAP TBC" evidence="2">
    <location>
        <begin position="290"/>
        <end position="479"/>
    </location>
</feature>
<feature type="compositionally biased region" description="Low complexity" evidence="1">
    <location>
        <begin position="1"/>
        <end position="12"/>
    </location>
</feature>
<feature type="region of interest" description="Disordered" evidence="1">
    <location>
        <begin position="1"/>
        <end position="230"/>
    </location>
</feature>
<sequence>MSSSNSSEYSSDPSDDESTSTSIDTKQKSEVKQESPHNDKKQESSEEESSKSSDSTPPEKTASKTKEAKITPTQNKKEDKSEEESSEESSTVEESSDESSSEEETSEPMDDSSSKNKKSQPSKATQKPTSEKDKKKTPEEKIPAKSSPAHEKPKATEKKDKLKSSSESDEERPTEIKTREVKVNENGDTNQSHKHNDNDDNNNANSNNANNNDTNASDNGNTRAQDDGRKMDRYGWYVDKKKLSKQELQLIQIESQKEGERTQKWLEMTKNWSSFMKKNRNKVASRIKKGVPDSMRSRVWALLCQAEQTKKQYPTPMSELLKKPKHQGYVTIDKDLSRTFPQIGFFSKPGFIESLRRILYCYCQTDPVLGYTQGMSFIAGMFLSYMDEETAFYSFLNVMLGKRLNQRGYFLSGFPRLDKANLMLACLMDKKCPKILKKMDSLGVIMSMFTPGWFLTVYQSYTWQPEFQLRLFERYLFYGTRGLLNFGIVIILYHQKILEKADMEEFLRILQHPDSSKKMLNWHSVLQEWDKNWLNKAEYEKLLTRCGVQKETENY</sequence>
<dbReference type="Gene3D" id="1.10.472.80">
    <property type="entry name" value="Ypt/Rab-GAP domain of gyp1p, domain 3"/>
    <property type="match status" value="1"/>
</dbReference>
<evidence type="ECO:0000313" key="3">
    <source>
        <dbReference type="EMBL" id="KAK8899782.1"/>
    </source>
</evidence>
<evidence type="ECO:0000259" key="2">
    <source>
        <dbReference type="PROSITE" id="PS50086"/>
    </source>
</evidence>
<dbReference type="SUPFAM" id="SSF47923">
    <property type="entry name" value="Ypt/Rab-GAP domain of gyp1p"/>
    <property type="match status" value="2"/>
</dbReference>
<accession>A0ABR2L8V4</accession>
<evidence type="ECO:0000256" key="1">
    <source>
        <dbReference type="SAM" id="MobiDB-lite"/>
    </source>
</evidence>
<feature type="compositionally biased region" description="Basic and acidic residues" evidence="1">
    <location>
        <begin position="61"/>
        <end position="80"/>
    </location>
</feature>
<dbReference type="PANTHER" id="PTHR47219">
    <property type="entry name" value="RAB GTPASE-ACTIVATING PROTEIN 1-LIKE"/>
    <property type="match status" value="1"/>
</dbReference>
<feature type="compositionally biased region" description="Basic and acidic residues" evidence="1">
    <location>
        <begin position="25"/>
        <end position="51"/>
    </location>
</feature>
<dbReference type="Gene3D" id="1.10.8.270">
    <property type="entry name" value="putative rabgap domain of human tbc1 domain family member 14 like domains"/>
    <property type="match status" value="1"/>
</dbReference>
<dbReference type="Proteomes" id="UP001470230">
    <property type="component" value="Unassembled WGS sequence"/>
</dbReference>
<keyword evidence="4" id="KW-1185">Reference proteome</keyword>
<dbReference type="InterPro" id="IPR050302">
    <property type="entry name" value="Rab_GAP_TBC_domain"/>
</dbReference>
<dbReference type="InterPro" id="IPR000195">
    <property type="entry name" value="Rab-GAP-TBC_dom"/>
</dbReference>
<feature type="compositionally biased region" description="Basic and acidic residues" evidence="1">
    <location>
        <begin position="129"/>
        <end position="185"/>
    </location>
</feature>
<feature type="compositionally biased region" description="Low complexity" evidence="1">
    <location>
        <begin position="201"/>
        <end position="222"/>
    </location>
</feature>
<reference evidence="3 4" key="1">
    <citation type="submission" date="2024-04" db="EMBL/GenBank/DDBJ databases">
        <title>Tritrichomonas musculus Genome.</title>
        <authorList>
            <person name="Alves-Ferreira E."/>
            <person name="Grigg M."/>
            <person name="Lorenzi H."/>
            <person name="Galac M."/>
        </authorList>
    </citation>
    <scope>NUCLEOTIDE SEQUENCE [LARGE SCALE GENOMIC DNA]</scope>
    <source>
        <strain evidence="3 4">EAF2021</strain>
    </source>
</reference>
<proteinExistence type="predicted"/>
<dbReference type="PANTHER" id="PTHR47219:SF9">
    <property type="entry name" value="GTPASE ACTIVATING PROTEIN AND CENTROSOME-ASSOCIATED, ISOFORM B"/>
    <property type="match status" value="1"/>
</dbReference>
<organism evidence="3 4">
    <name type="scientific">Tritrichomonas musculus</name>
    <dbReference type="NCBI Taxonomy" id="1915356"/>
    <lineage>
        <taxon>Eukaryota</taxon>
        <taxon>Metamonada</taxon>
        <taxon>Parabasalia</taxon>
        <taxon>Tritrichomonadida</taxon>
        <taxon>Tritrichomonadidae</taxon>
        <taxon>Tritrichomonas</taxon>
    </lineage>
</organism>
<name>A0ABR2L8V4_9EUKA</name>
<dbReference type="InterPro" id="IPR035969">
    <property type="entry name" value="Rab-GAP_TBC_sf"/>
</dbReference>